<keyword evidence="3" id="KW-1185">Reference proteome</keyword>
<organism evidence="2 3">
    <name type="scientific">Cardiocondyla obscurior</name>
    <dbReference type="NCBI Taxonomy" id="286306"/>
    <lineage>
        <taxon>Eukaryota</taxon>
        <taxon>Metazoa</taxon>
        <taxon>Ecdysozoa</taxon>
        <taxon>Arthropoda</taxon>
        <taxon>Hexapoda</taxon>
        <taxon>Insecta</taxon>
        <taxon>Pterygota</taxon>
        <taxon>Neoptera</taxon>
        <taxon>Endopterygota</taxon>
        <taxon>Hymenoptera</taxon>
        <taxon>Apocrita</taxon>
        <taxon>Aculeata</taxon>
        <taxon>Formicoidea</taxon>
        <taxon>Formicidae</taxon>
        <taxon>Myrmicinae</taxon>
        <taxon>Cardiocondyla</taxon>
    </lineage>
</organism>
<evidence type="ECO:0000313" key="3">
    <source>
        <dbReference type="Proteomes" id="UP001430953"/>
    </source>
</evidence>
<sequence length="206" mass="23523">MPRGAVRRGAVRHGSTHFEPVRPMHGRPKPGSRGRSSPEHICPLPFLLHARETFSRPRPFARARARAHRQSRVFVPYRRASFTPRTFPFIEGGVLPPNLFVPCSRPPRADRRFYSFALFLLPSLSLPCDRLLFLSLFSHSTHALLLSLSLSLAFSIISRYIRSGCTTHFEALRFRPHIAIVSGDRRFGNTPRREQLLINVILPAHF</sequence>
<accession>A0AAW2GZ14</accession>
<dbReference type="Proteomes" id="UP001430953">
    <property type="component" value="Unassembled WGS sequence"/>
</dbReference>
<gene>
    <name evidence="2" type="ORF">PUN28_000367</name>
</gene>
<comment type="caution">
    <text evidence="2">The sequence shown here is derived from an EMBL/GenBank/DDBJ whole genome shotgun (WGS) entry which is preliminary data.</text>
</comment>
<evidence type="ECO:0000313" key="2">
    <source>
        <dbReference type="EMBL" id="KAL0132555.1"/>
    </source>
</evidence>
<dbReference type="AlphaFoldDB" id="A0AAW2GZ14"/>
<evidence type="ECO:0000256" key="1">
    <source>
        <dbReference type="SAM" id="MobiDB-lite"/>
    </source>
</evidence>
<proteinExistence type="predicted"/>
<dbReference type="EMBL" id="JADYXP020000001">
    <property type="protein sequence ID" value="KAL0132555.1"/>
    <property type="molecule type" value="Genomic_DNA"/>
</dbReference>
<reference evidence="2 3" key="1">
    <citation type="submission" date="2023-03" db="EMBL/GenBank/DDBJ databases">
        <title>High recombination rates correlate with genetic variation in Cardiocondyla obscurior ants.</title>
        <authorList>
            <person name="Errbii M."/>
        </authorList>
    </citation>
    <scope>NUCLEOTIDE SEQUENCE [LARGE SCALE GENOMIC DNA]</scope>
    <source>
        <strain evidence="2">Alpha-2009</strain>
        <tissue evidence="2">Whole body</tissue>
    </source>
</reference>
<name>A0AAW2GZ14_9HYME</name>
<feature type="region of interest" description="Disordered" evidence="1">
    <location>
        <begin position="1"/>
        <end position="37"/>
    </location>
</feature>
<feature type="compositionally biased region" description="Basic residues" evidence="1">
    <location>
        <begin position="1"/>
        <end position="15"/>
    </location>
</feature>
<protein>
    <submittedName>
        <fullName evidence="2">Uncharacterized protein</fullName>
    </submittedName>
</protein>